<feature type="transmembrane region" description="Helical" evidence="9">
    <location>
        <begin position="88"/>
        <end position="109"/>
    </location>
</feature>
<dbReference type="RefSeq" id="WP_331931520.1">
    <property type="nucleotide sequence ID" value="NZ_JBEPLU010000001.1"/>
</dbReference>
<keyword evidence="4" id="KW-1003">Cell membrane</keyword>
<dbReference type="PANTHER" id="PTHR43840:SF41">
    <property type="entry name" value="CATION-EFFLUX PUMP FIEF"/>
    <property type="match status" value="1"/>
</dbReference>
<evidence type="ECO:0000256" key="4">
    <source>
        <dbReference type="ARBA" id="ARBA00022475"/>
    </source>
</evidence>
<sequence length="318" mass="33009">MSDRPRSSVAEATALTRMITLASTGVALLLVSIKGAVWLLGGSTALLASAADSALDLLASLATFFAVRYAASPPDAEHRFGHGKAEAFASLLQGGLVFASAALIGREAIGDILHPREVTHGGLAIAVMAVSIALTFALIAAQTHVLKRTASVAVAGDRAHYATDLASNAVALLGVGAAAILGWRGVDAIAALAIAAFLVWGAVGVFREAANQLMDRELPLAERERIIALVTSDPMLSDVHQLRTRASGPYVHIQMHVDLDPTLSLRQAHAAVVAAERRILSEFPSADIIIHPDPRGAAEPHGGAFAETTLGKRGLKEG</sequence>
<dbReference type="Pfam" id="PF01545">
    <property type="entry name" value="Cation_efflux"/>
    <property type="match status" value="1"/>
</dbReference>
<evidence type="ECO:0000256" key="5">
    <source>
        <dbReference type="ARBA" id="ARBA00022692"/>
    </source>
</evidence>
<keyword evidence="13" id="KW-1185">Reference proteome</keyword>
<keyword evidence="3" id="KW-0813">Transport</keyword>
<dbReference type="InterPro" id="IPR036837">
    <property type="entry name" value="Cation_efflux_CTD_sf"/>
</dbReference>
<keyword evidence="6 9" id="KW-1133">Transmembrane helix</keyword>
<reference evidence="12 13" key="1">
    <citation type="submission" date="2024-06" db="EMBL/GenBank/DDBJ databases">
        <title>Genomic Encyclopedia of Type Strains, Phase IV (KMG-IV): sequencing the most valuable type-strain genomes for metagenomic binning, comparative biology and taxonomic classification.</title>
        <authorList>
            <person name="Goeker M."/>
        </authorList>
    </citation>
    <scope>NUCLEOTIDE SEQUENCE [LARGE SCALE GENOMIC DNA]</scope>
    <source>
        <strain evidence="12 13">DSM 17809</strain>
    </source>
</reference>
<dbReference type="Gene3D" id="1.20.1510.10">
    <property type="entry name" value="Cation efflux protein transmembrane domain"/>
    <property type="match status" value="1"/>
</dbReference>
<feature type="transmembrane region" description="Helical" evidence="9">
    <location>
        <begin position="161"/>
        <end position="182"/>
    </location>
</feature>
<dbReference type="InterPro" id="IPR027469">
    <property type="entry name" value="Cation_efflux_TMD_sf"/>
</dbReference>
<dbReference type="InterPro" id="IPR058533">
    <property type="entry name" value="Cation_efflux_TM"/>
</dbReference>
<name>A0ABV2EIJ3_9CAUL</name>
<dbReference type="Proteomes" id="UP001549110">
    <property type="component" value="Unassembled WGS sequence"/>
</dbReference>
<evidence type="ECO:0000313" key="13">
    <source>
        <dbReference type="Proteomes" id="UP001549110"/>
    </source>
</evidence>
<proteinExistence type="inferred from homology"/>
<feature type="transmembrane region" description="Helical" evidence="9">
    <location>
        <begin position="21"/>
        <end position="40"/>
    </location>
</feature>
<evidence type="ECO:0000256" key="6">
    <source>
        <dbReference type="ARBA" id="ARBA00022989"/>
    </source>
</evidence>
<comment type="similarity">
    <text evidence="2">Belongs to the cation diffusion facilitator (CDF) transporter (TC 2.A.4) family.</text>
</comment>
<evidence type="ECO:0000256" key="8">
    <source>
        <dbReference type="SAM" id="MobiDB-lite"/>
    </source>
</evidence>
<dbReference type="PANTHER" id="PTHR43840">
    <property type="entry name" value="MITOCHONDRIAL METAL TRANSPORTER 1-RELATED"/>
    <property type="match status" value="1"/>
</dbReference>
<feature type="transmembrane region" description="Helical" evidence="9">
    <location>
        <begin position="46"/>
        <end position="67"/>
    </location>
</feature>
<evidence type="ECO:0000313" key="12">
    <source>
        <dbReference type="EMBL" id="MET3526797.1"/>
    </source>
</evidence>
<evidence type="ECO:0000256" key="9">
    <source>
        <dbReference type="SAM" id="Phobius"/>
    </source>
</evidence>
<dbReference type="InterPro" id="IPR027470">
    <property type="entry name" value="Cation_efflux_CTD"/>
</dbReference>
<feature type="domain" description="Cation efflux protein cytoplasmic" evidence="11">
    <location>
        <begin position="221"/>
        <end position="294"/>
    </location>
</feature>
<evidence type="ECO:0000256" key="1">
    <source>
        <dbReference type="ARBA" id="ARBA00004141"/>
    </source>
</evidence>
<evidence type="ECO:0000256" key="7">
    <source>
        <dbReference type="ARBA" id="ARBA00023136"/>
    </source>
</evidence>
<feature type="transmembrane region" description="Helical" evidence="9">
    <location>
        <begin position="188"/>
        <end position="206"/>
    </location>
</feature>
<comment type="subcellular location">
    <subcellularLocation>
        <location evidence="1">Membrane</location>
        <topology evidence="1">Multi-pass membrane protein</topology>
    </subcellularLocation>
</comment>
<dbReference type="Pfam" id="PF16916">
    <property type="entry name" value="ZT_dimer"/>
    <property type="match status" value="1"/>
</dbReference>
<keyword evidence="7 9" id="KW-0472">Membrane</keyword>
<dbReference type="SUPFAM" id="SSF161111">
    <property type="entry name" value="Cation efflux protein transmembrane domain-like"/>
    <property type="match status" value="1"/>
</dbReference>
<dbReference type="InterPro" id="IPR002524">
    <property type="entry name" value="Cation_efflux"/>
</dbReference>
<evidence type="ECO:0000259" key="11">
    <source>
        <dbReference type="Pfam" id="PF16916"/>
    </source>
</evidence>
<evidence type="ECO:0000256" key="2">
    <source>
        <dbReference type="ARBA" id="ARBA00008114"/>
    </source>
</evidence>
<dbReference type="EMBL" id="JBEPLU010000001">
    <property type="protein sequence ID" value="MET3526797.1"/>
    <property type="molecule type" value="Genomic_DNA"/>
</dbReference>
<accession>A0ABV2EIJ3</accession>
<evidence type="ECO:0000259" key="10">
    <source>
        <dbReference type="Pfam" id="PF01545"/>
    </source>
</evidence>
<feature type="domain" description="Cation efflux protein transmembrane" evidence="10">
    <location>
        <begin position="21"/>
        <end position="214"/>
    </location>
</feature>
<feature type="transmembrane region" description="Helical" evidence="9">
    <location>
        <begin position="121"/>
        <end position="141"/>
    </location>
</feature>
<keyword evidence="5 9" id="KW-0812">Transmembrane</keyword>
<gene>
    <name evidence="12" type="ORF">ABID41_001892</name>
</gene>
<dbReference type="NCBIfam" id="TIGR01297">
    <property type="entry name" value="CDF"/>
    <property type="match status" value="1"/>
</dbReference>
<feature type="region of interest" description="Disordered" evidence="8">
    <location>
        <begin position="297"/>
        <end position="318"/>
    </location>
</feature>
<dbReference type="SUPFAM" id="SSF160240">
    <property type="entry name" value="Cation efflux protein cytoplasmic domain-like"/>
    <property type="match status" value="1"/>
</dbReference>
<protein>
    <submittedName>
        <fullName evidence="12">Cation diffusion facilitator family transporter</fullName>
    </submittedName>
</protein>
<dbReference type="Gene3D" id="3.30.70.1350">
    <property type="entry name" value="Cation efflux protein, cytoplasmic domain"/>
    <property type="match status" value="1"/>
</dbReference>
<dbReference type="InterPro" id="IPR050291">
    <property type="entry name" value="CDF_Transporter"/>
</dbReference>
<comment type="caution">
    <text evidence="12">The sequence shown here is derived from an EMBL/GenBank/DDBJ whole genome shotgun (WGS) entry which is preliminary data.</text>
</comment>
<organism evidence="12 13">
    <name type="scientific">Phenylobacterium koreense</name>
    <dbReference type="NCBI Taxonomy" id="266125"/>
    <lineage>
        <taxon>Bacteria</taxon>
        <taxon>Pseudomonadati</taxon>
        <taxon>Pseudomonadota</taxon>
        <taxon>Alphaproteobacteria</taxon>
        <taxon>Caulobacterales</taxon>
        <taxon>Caulobacteraceae</taxon>
        <taxon>Phenylobacterium</taxon>
    </lineage>
</organism>
<evidence type="ECO:0000256" key="3">
    <source>
        <dbReference type="ARBA" id="ARBA00022448"/>
    </source>
</evidence>